<evidence type="ECO:0000313" key="2">
    <source>
        <dbReference type="Proteomes" id="UP000440066"/>
    </source>
</evidence>
<comment type="caution">
    <text evidence="1">The sequence shown here is derived from an EMBL/GenBank/DDBJ whole genome shotgun (WGS) entry which is preliminary data.</text>
</comment>
<reference evidence="1 2" key="1">
    <citation type="submission" date="2019-11" db="EMBL/GenBank/DDBJ databases">
        <title>Characterisation of Fundicoccus ignavus gen. nov. sp. nov., a novel genus of the family Aerococcaceae from bulk tank milk.</title>
        <authorList>
            <person name="Siebert A."/>
            <person name="Huptas C."/>
            <person name="Wenning M."/>
            <person name="Scherer S."/>
            <person name="Doll E.V."/>
        </authorList>
    </citation>
    <scope>NUCLEOTIDE SEQUENCE [LARGE SCALE GENOMIC DNA]</scope>
    <source>
        <strain evidence="1 2">DSM 109652</strain>
    </source>
</reference>
<protein>
    <submittedName>
        <fullName evidence="1">Uncharacterized protein</fullName>
    </submittedName>
</protein>
<evidence type="ECO:0000313" key="1">
    <source>
        <dbReference type="EMBL" id="MRJ48465.1"/>
    </source>
</evidence>
<dbReference type="EMBL" id="WJQT01000031">
    <property type="protein sequence ID" value="MRJ48465.1"/>
    <property type="molecule type" value="Genomic_DNA"/>
</dbReference>
<organism evidence="1 2">
    <name type="scientific">Fundicoccus ignavus</name>
    <dbReference type="NCBI Taxonomy" id="2664442"/>
    <lineage>
        <taxon>Bacteria</taxon>
        <taxon>Bacillati</taxon>
        <taxon>Bacillota</taxon>
        <taxon>Bacilli</taxon>
        <taxon>Lactobacillales</taxon>
        <taxon>Aerococcaceae</taxon>
        <taxon>Fundicoccus</taxon>
    </lineage>
</organism>
<sequence length="132" mass="15384">MKITKHKDEYLIENSGEQLAKVETYRNTYHKNHCYIKFDLEDTAVISEANLFQKIADEEKSPLQVMISSLETQKTTFLASQGFKKARISHEMEVKKQDLLKGLSSGESKIFKAIRGQNDYRECCELLFNHYK</sequence>
<proteinExistence type="predicted"/>
<name>A0A844CL05_9LACT</name>
<dbReference type="RefSeq" id="WP_153833510.1">
    <property type="nucleotide sequence ID" value="NZ_WJQT01000031.1"/>
</dbReference>
<accession>A0A844CL05</accession>
<dbReference type="Proteomes" id="UP000440066">
    <property type="component" value="Unassembled WGS sequence"/>
</dbReference>
<gene>
    <name evidence="1" type="ORF">GF867_13005</name>
</gene>
<dbReference type="AlphaFoldDB" id="A0A844CL05"/>